<gene>
    <name evidence="3" type="ORF">WP3W19E03_38370</name>
</gene>
<evidence type="ECO:0000259" key="2">
    <source>
        <dbReference type="PROSITE" id="PS50076"/>
    </source>
</evidence>
<dbReference type="CDD" id="cd06257">
    <property type="entry name" value="DnaJ"/>
    <property type="match status" value="1"/>
</dbReference>
<dbReference type="Proteomes" id="UP000515442">
    <property type="component" value="Chromosome"/>
</dbReference>
<organism evidence="3 4">
    <name type="scientific">Aeromonas veronii</name>
    <dbReference type="NCBI Taxonomy" id="654"/>
    <lineage>
        <taxon>Bacteria</taxon>
        <taxon>Pseudomonadati</taxon>
        <taxon>Pseudomonadota</taxon>
        <taxon>Gammaproteobacteria</taxon>
        <taxon>Aeromonadales</taxon>
        <taxon>Aeromonadaceae</taxon>
        <taxon>Aeromonas</taxon>
    </lineage>
</organism>
<feature type="domain" description="J" evidence="2">
    <location>
        <begin position="146"/>
        <end position="196"/>
    </location>
</feature>
<accession>A0A6S5CAY3</accession>
<sequence length="196" mass="22659">MEEANVMSDPNVNPLIAPLLALLQQAAGSYKVHELMAALRQQGAIPQLADDEQLQLFRVNFLLMNALYQLQAELYEEGWWLVISTLDIRLEPLAKTPEASHAFAIGENLRSYYLDWQVFWQTDRAEVEALLNRFWRAYDGEGHKAEALALFELNEGASQEAIRRRWRELALQHHPDRGGNAETFIRIRWAWQCLRG</sequence>
<reference evidence="3 4" key="1">
    <citation type="submission" date="2019-12" db="EMBL/GenBank/DDBJ databases">
        <title>complete genome sequences of Aeromonas veronii str. WP3-W19-ESBL-03 isolated from wastewater treatment plant effluent.</title>
        <authorList>
            <person name="Sekizuka T."/>
            <person name="Itokawa K."/>
            <person name="Yatsu K."/>
            <person name="Inamine Y."/>
            <person name="Kuroda M."/>
        </authorList>
    </citation>
    <scope>NUCLEOTIDE SEQUENCE [LARGE SCALE GENOMIC DNA]</scope>
    <source>
        <strain evidence="3 4">WP3-W19-ESBL-03</strain>
    </source>
</reference>
<dbReference type="Pfam" id="PF00226">
    <property type="entry name" value="DnaJ"/>
    <property type="match status" value="1"/>
</dbReference>
<dbReference type="SMART" id="SM00271">
    <property type="entry name" value="DnaJ"/>
    <property type="match status" value="1"/>
</dbReference>
<dbReference type="AlphaFoldDB" id="A0A6S5CAY3"/>
<dbReference type="PROSITE" id="PS50076">
    <property type="entry name" value="DNAJ_2"/>
    <property type="match status" value="1"/>
</dbReference>
<evidence type="ECO:0000313" key="3">
    <source>
        <dbReference type="EMBL" id="BBR41312.1"/>
    </source>
</evidence>
<dbReference type="InterPro" id="IPR021059">
    <property type="entry name" value="DnaJ-related_N"/>
</dbReference>
<dbReference type="InterPro" id="IPR001623">
    <property type="entry name" value="DnaJ_domain"/>
</dbReference>
<name>A0A6S5CAY3_AERVE</name>
<evidence type="ECO:0000313" key="4">
    <source>
        <dbReference type="Proteomes" id="UP000515442"/>
    </source>
</evidence>
<dbReference type="Pfam" id="PF12339">
    <property type="entry name" value="DNAJ_related"/>
    <property type="match status" value="1"/>
</dbReference>
<proteinExistence type="predicted"/>
<dbReference type="EMBL" id="AP022038">
    <property type="protein sequence ID" value="BBR41312.1"/>
    <property type="molecule type" value="Genomic_DNA"/>
</dbReference>
<dbReference type="InterPro" id="IPR036869">
    <property type="entry name" value="J_dom_sf"/>
</dbReference>
<dbReference type="Gene3D" id="1.10.287.110">
    <property type="entry name" value="DnaJ domain"/>
    <property type="match status" value="1"/>
</dbReference>
<keyword evidence="1" id="KW-0143">Chaperone</keyword>
<protein>
    <submittedName>
        <fullName evidence="3">Molecular chaperone</fullName>
    </submittedName>
</protein>
<dbReference type="SUPFAM" id="SSF46565">
    <property type="entry name" value="Chaperone J-domain"/>
    <property type="match status" value="1"/>
</dbReference>
<evidence type="ECO:0000256" key="1">
    <source>
        <dbReference type="ARBA" id="ARBA00023186"/>
    </source>
</evidence>